<dbReference type="PROSITE" id="PS50222">
    <property type="entry name" value="EF_HAND_2"/>
    <property type="match status" value="2"/>
</dbReference>
<comment type="caution">
    <text evidence="3">The sequence shown here is derived from an EMBL/GenBank/DDBJ whole genome shotgun (WGS) entry which is preliminary data.</text>
</comment>
<protein>
    <recommendedName>
        <fullName evidence="2">EF-hand domain-containing protein</fullName>
    </recommendedName>
</protein>
<keyword evidence="4" id="KW-1185">Reference proteome</keyword>
<keyword evidence="1" id="KW-0106">Calcium</keyword>
<dbReference type="InterPro" id="IPR011992">
    <property type="entry name" value="EF-hand-dom_pair"/>
</dbReference>
<dbReference type="Gene3D" id="1.10.238.10">
    <property type="entry name" value="EF-hand"/>
    <property type="match status" value="2"/>
</dbReference>
<evidence type="ECO:0000313" key="3">
    <source>
        <dbReference type="EMBL" id="KAF2073321.1"/>
    </source>
</evidence>
<dbReference type="OrthoDB" id="26525at2759"/>
<dbReference type="GO" id="GO:0005509">
    <property type="term" value="F:calcium ion binding"/>
    <property type="evidence" value="ECO:0007669"/>
    <property type="project" value="InterPro"/>
</dbReference>
<dbReference type="AlphaFoldDB" id="A0A8J4US86"/>
<reference evidence="3" key="1">
    <citation type="submission" date="2020-01" db="EMBL/GenBank/DDBJ databases">
        <title>Development of genomics and gene disruption for Polysphondylium violaceum indicates a role for the polyketide synthase stlB in stalk morphogenesis.</title>
        <authorList>
            <person name="Narita B."/>
            <person name="Kawabe Y."/>
            <person name="Kin K."/>
            <person name="Saito T."/>
            <person name="Gibbs R."/>
            <person name="Kuspa A."/>
            <person name="Muzny D."/>
            <person name="Queller D."/>
            <person name="Richards S."/>
            <person name="Strassman J."/>
            <person name="Sucgang R."/>
            <person name="Worley K."/>
            <person name="Schaap P."/>
        </authorList>
    </citation>
    <scope>NUCLEOTIDE SEQUENCE</scope>
    <source>
        <strain evidence="3">QSvi11</strain>
    </source>
</reference>
<dbReference type="Proteomes" id="UP000695562">
    <property type="component" value="Unassembled WGS sequence"/>
</dbReference>
<dbReference type="EMBL" id="AJWJ01000212">
    <property type="protein sequence ID" value="KAF2073321.1"/>
    <property type="molecule type" value="Genomic_DNA"/>
</dbReference>
<gene>
    <name evidence="3" type="ORF">CYY_005374</name>
</gene>
<dbReference type="CDD" id="cd00051">
    <property type="entry name" value="EFh"/>
    <property type="match status" value="1"/>
</dbReference>
<dbReference type="InterPro" id="IPR018247">
    <property type="entry name" value="EF_Hand_1_Ca_BS"/>
</dbReference>
<evidence type="ECO:0000259" key="2">
    <source>
        <dbReference type="PROSITE" id="PS50222"/>
    </source>
</evidence>
<dbReference type="SMART" id="SM00054">
    <property type="entry name" value="EFh"/>
    <property type="match status" value="3"/>
</dbReference>
<feature type="domain" description="EF-hand" evidence="2">
    <location>
        <begin position="12"/>
        <end position="47"/>
    </location>
</feature>
<proteinExistence type="predicted"/>
<dbReference type="PROSITE" id="PS00018">
    <property type="entry name" value="EF_HAND_1"/>
    <property type="match status" value="2"/>
</dbReference>
<evidence type="ECO:0000313" key="4">
    <source>
        <dbReference type="Proteomes" id="UP000695562"/>
    </source>
</evidence>
<feature type="domain" description="EF-hand" evidence="2">
    <location>
        <begin position="125"/>
        <end position="160"/>
    </location>
</feature>
<dbReference type="SUPFAM" id="SSF47473">
    <property type="entry name" value="EF-hand"/>
    <property type="match status" value="1"/>
</dbReference>
<organism evidence="3 4">
    <name type="scientific">Polysphondylium violaceum</name>
    <dbReference type="NCBI Taxonomy" id="133409"/>
    <lineage>
        <taxon>Eukaryota</taxon>
        <taxon>Amoebozoa</taxon>
        <taxon>Evosea</taxon>
        <taxon>Eumycetozoa</taxon>
        <taxon>Dictyostelia</taxon>
        <taxon>Dictyosteliales</taxon>
        <taxon>Dictyosteliaceae</taxon>
        <taxon>Polysphondylium</taxon>
    </lineage>
</organism>
<evidence type="ECO:0000256" key="1">
    <source>
        <dbReference type="ARBA" id="ARBA00022837"/>
    </source>
</evidence>
<sequence>MASVNNYEISNVVEEQVQNFFSKLDKDDNGVLTYKECINYWRSQGVQDPEYITNVIFFQYDKNRTKTISESEFRHEVARLRKAIAYYQIRQLNLATFLSKFDKNYDAKITLDELENEFNRVGYQDPKGVARCVFYTLDKNKDGSVTMDEISNHFKRIDEISMGTSEPQQ</sequence>
<name>A0A8J4US86_9MYCE</name>
<dbReference type="Pfam" id="PF13202">
    <property type="entry name" value="EF-hand_5"/>
    <property type="match status" value="1"/>
</dbReference>
<dbReference type="InterPro" id="IPR002048">
    <property type="entry name" value="EF_hand_dom"/>
</dbReference>
<accession>A0A8J4US86</accession>